<accession>A0A9D2MC14</accession>
<dbReference type="EMBL" id="DWYC01000088">
    <property type="protein sequence ID" value="HJB57872.1"/>
    <property type="molecule type" value="Genomic_DNA"/>
</dbReference>
<name>A0A9D2MC14_9FIRM</name>
<evidence type="ECO:0000313" key="5">
    <source>
        <dbReference type="EMBL" id="HJB57872.1"/>
    </source>
</evidence>
<gene>
    <name evidence="5" type="ORF">H9714_10005</name>
</gene>
<organism evidence="5 6">
    <name type="scientific">Candidatus Flavonifractor intestinipullorum</name>
    <dbReference type="NCBI Taxonomy" id="2838587"/>
    <lineage>
        <taxon>Bacteria</taxon>
        <taxon>Bacillati</taxon>
        <taxon>Bacillota</taxon>
        <taxon>Clostridia</taxon>
        <taxon>Eubacteriales</taxon>
        <taxon>Oscillospiraceae</taxon>
        <taxon>Flavonifractor</taxon>
    </lineage>
</organism>
<evidence type="ECO:0000313" key="6">
    <source>
        <dbReference type="Proteomes" id="UP000824208"/>
    </source>
</evidence>
<dbReference type="PANTHER" id="PTHR43308:SF1">
    <property type="entry name" value="OUTER MEMBRANE PROTEIN ALPHA"/>
    <property type="match status" value="1"/>
</dbReference>
<evidence type="ECO:0000256" key="3">
    <source>
        <dbReference type="SAM" id="SignalP"/>
    </source>
</evidence>
<evidence type="ECO:0000256" key="1">
    <source>
        <dbReference type="ARBA" id="ARBA00022737"/>
    </source>
</evidence>
<proteinExistence type="predicted"/>
<dbReference type="InterPro" id="IPR001119">
    <property type="entry name" value="SLH_dom"/>
</dbReference>
<feature type="signal peptide" evidence="3">
    <location>
        <begin position="1"/>
        <end position="29"/>
    </location>
</feature>
<protein>
    <submittedName>
        <fullName evidence="5">S-layer homology domain-containing protein</fullName>
    </submittedName>
</protein>
<dbReference type="InterPro" id="IPR051465">
    <property type="entry name" value="Cell_Envelope_Struct_Comp"/>
</dbReference>
<dbReference type="Pfam" id="PF00395">
    <property type="entry name" value="SLH"/>
    <property type="match status" value="2"/>
</dbReference>
<dbReference type="AlphaFoldDB" id="A0A9D2MC14"/>
<keyword evidence="1" id="KW-0677">Repeat</keyword>
<sequence>MKKHTLRALMAGGVAAALLCGIVAVTALADGNVPTVTYDHANRQFVFTNFNDDYITDGDGAKYPNLFQAMDGGDGNGLMPGDTVTQEIHVTTSGMGSGSVILTLRAEPTADADANADYEKLLSATGEDEDGDGQPDGVTLTVREKNGATMTDMNGNVVEEISGSLGEGVTLGRLYRGDSLDLMVTLNIPVTVGNELQGLEAQVGWVFTADYRSGGGGTDPDPDPSNSGGGGTDIPEESTPLGPLPDLERGDHFAYIVGRDDGLVHPEAEITRAEVGTIFFRLLTEESRNQFWATTNPYTDVPSDAWFNKAISTLTNAGIIYGRGAGIFDPDASITRAEFAAMAVRFFGGGYEGEDLFSDIDGHWAQDAINQAANQGIVSGYPDGTFRPDNNITRSEAISIINRVLDRRPEKDHLLAEEDMITWPDNMDTSTWYYADIQEATNSHDYDPSEERDEEGNQYEIWTGSLPVRDWITLERAWTNSNESVNPGDVMFVTSRESAVIR</sequence>
<feature type="chain" id="PRO_5039160342" evidence="3">
    <location>
        <begin position="30"/>
        <end position="502"/>
    </location>
</feature>
<feature type="domain" description="SLH" evidence="4">
    <location>
        <begin position="294"/>
        <end position="350"/>
    </location>
</feature>
<comment type="caution">
    <text evidence="5">The sequence shown here is derived from an EMBL/GenBank/DDBJ whole genome shotgun (WGS) entry which is preliminary data.</text>
</comment>
<dbReference type="PANTHER" id="PTHR43308">
    <property type="entry name" value="OUTER MEMBRANE PROTEIN ALPHA-RELATED"/>
    <property type="match status" value="1"/>
</dbReference>
<dbReference type="PROSITE" id="PS51272">
    <property type="entry name" value="SLH"/>
    <property type="match status" value="2"/>
</dbReference>
<evidence type="ECO:0000256" key="2">
    <source>
        <dbReference type="SAM" id="MobiDB-lite"/>
    </source>
</evidence>
<reference evidence="5" key="1">
    <citation type="journal article" date="2021" name="PeerJ">
        <title>Extensive microbial diversity within the chicken gut microbiome revealed by metagenomics and culture.</title>
        <authorList>
            <person name="Gilroy R."/>
            <person name="Ravi A."/>
            <person name="Getino M."/>
            <person name="Pursley I."/>
            <person name="Horton D.L."/>
            <person name="Alikhan N.F."/>
            <person name="Baker D."/>
            <person name="Gharbi K."/>
            <person name="Hall N."/>
            <person name="Watson M."/>
            <person name="Adriaenssens E.M."/>
            <person name="Foster-Nyarko E."/>
            <person name="Jarju S."/>
            <person name="Secka A."/>
            <person name="Antonio M."/>
            <person name="Oren A."/>
            <person name="Chaudhuri R.R."/>
            <person name="La Ragione R."/>
            <person name="Hildebrand F."/>
            <person name="Pallen M.J."/>
        </authorList>
    </citation>
    <scope>NUCLEOTIDE SEQUENCE</scope>
    <source>
        <strain evidence="5">CHK189-11263</strain>
    </source>
</reference>
<feature type="domain" description="SLH" evidence="4">
    <location>
        <begin position="352"/>
        <end position="415"/>
    </location>
</feature>
<feature type="region of interest" description="Disordered" evidence="2">
    <location>
        <begin position="212"/>
        <end position="245"/>
    </location>
</feature>
<dbReference type="Proteomes" id="UP000824208">
    <property type="component" value="Unassembled WGS sequence"/>
</dbReference>
<keyword evidence="3" id="KW-0732">Signal</keyword>
<reference evidence="5" key="2">
    <citation type="submission" date="2021-04" db="EMBL/GenBank/DDBJ databases">
        <authorList>
            <person name="Gilroy R."/>
        </authorList>
    </citation>
    <scope>NUCLEOTIDE SEQUENCE</scope>
    <source>
        <strain evidence="5">CHK189-11263</strain>
    </source>
</reference>
<evidence type="ECO:0000259" key="4">
    <source>
        <dbReference type="PROSITE" id="PS51272"/>
    </source>
</evidence>